<evidence type="ECO:0008006" key="3">
    <source>
        <dbReference type="Google" id="ProtNLM"/>
    </source>
</evidence>
<proteinExistence type="predicted"/>
<reference evidence="1 2" key="1">
    <citation type="submission" date="2020-08" db="EMBL/GenBank/DDBJ databases">
        <title>Genomic Encyclopedia of Type Strains, Phase IV (KMG-IV): sequencing the most valuable type-strain genomes for metagenomic binning, comparative biology and taxonomic classification.</title>
        <authorList>
            <person name="Goeker M."/>
        </authorList>
    </citation>
    <scope>NUCLEOTIDE SEQUENCE [LARGE SCALE GENOMIC DNA]</scope>
    <source>
        <strain evidence="1 2">DSM 100734</strain>
    </source>
</reference>
<comment type="caution">
    <text evidence="1">The sequence shown here is derived from an EMBL/GenBank/DDBJ whole genome shotgun (WGS) entry which is preliminary data.</text>
</comment>
<keyword evidence="2" id="KW-1185">Reference proteome</keyword>
<protein>
    <recommendedName>
        <fullName evidence="3">DUF3606 domain-containing protein</fullName>
    </recommendedName>
</protein>
<evidence type="ECO:0000313" key="1">
    <source>
        <dbReference type="EMBL" id="MBB6164490.1"/>
    </source>
</evidence>
<dbReference type="Proteomes" id="UP000547879">
    <property type="component" value="Unassembled WGS sequence"/>
</dbReference>
<dbReference type="RefSeq" id="WP_183995110.1">
    <property type="nucleotide sequence ID" value="NZ_BMHW01000019.1"/>
</dbReference>
<accession>A0A7W9Y9G9</accession>
<organism evidence="1 2">
    <name type="scientific">Rhizobium wenxiniae</name>
    <dbReference type="NCBI Taxonomy" id="1737357"/>
    <lineage>
        <taxon>Bacteria</taxon>
        <taxon>Pseudomonadati</taxon>
        <taxon>Pseudomonadota</taxon>
        <taxon>Alphaproteobacteria</taxon>
        <taxon>Hyphomicrobiales</taxon>
        <taxon>Rhizobiaceae</taxon>
        <taxon>Rhizobium/Agrobacterium group</taxon>
        <taxon>Rhizobium</taxon>
    </lineage>
</organism>
<sequence>MSNEKGAGAPLSAVAVAKKYRIDLEDAKAIVAEHGDDAKAIHKAARRIAA</sequence>
<evidence type="ECO:0000313" key="2">
    <source>
        <dbReference type="Proteomes" id="UP000547879"/>
    </source>
</evidence>
<gene>
    <name evidence="1" type="ORF">HNQ72_004335</name>
</gene>
<name>A0A7W9Y9G9_9HYPH</name>
<dbReference type="AlphaFoldDB" id="A0A7W9Y9G9"/>
<dbReference type="EMBL" id="JACHEG010000006">
    <property type="protein sequence ID" value="MBB6164490.1"/>
    <property type="molecule type" value="Genomic_DNA"/>
</dbReference>